<protein>
    <recommendedName>
        <fullName evidence="10">Cytidylate kinase</fullName>
        <shortName evidence="10">CK</shortName>
        <ecNumber evidence="10">2.7.4.25</ecNumber>
    </recommendedName>
    <alternativeName>
        <fullName evidence="10">Cytidine monophosphate kinase</fullName>
        <shortName evidence="10">CMP kinase</shortName>
    </alternativeName>
</protein>
<dbReference type="Proteomes" id="UP000246964">
    <property type="component" value="Unassembled WGS sequence"/>
</dbReference>
<keyword evidence="4 10" id="KW-0808">Transferase</keyword>
<comment type="similarity">
    <text evidence="2 10">Belongs to the cytidylate kinase family. Type 1 subfamily.</text>
</comment>
<comment type="catalytic activity">
    <reaction evidence="9 10">
        <text>CMP + ATP = CDP + ADP</text>
        <dbReference type="Rhea" id="RHEA:11600"/>
        <dbReference type="ChEBI" id="CHEBI:30616"/>
        <dbReference type="ChEBI" id="CHEBI:58069"/>
        <dbReference type="ChEBI" id="CHEBI:60377"/>
        <dbReference type="ChEBI" id="CHEBI:456216"/>
        <dbReference type="EC" id="2.7.4.25"/>
    </reaction>
</comment>
<dbReference type="AlphaFoldDB" id="A0A317QB94"/>
<dbReference type="EMBL" id="QGTT01000002">
    <property type="protein sequence ID" value="PWW15047.1"/>
    <property type="molecule type" value="Genomic_DNA"/>
</dbReference>
<comment type="catalytic activity">
    <reaction evidence="8 10">
        <text>dCMP + ATP = dCDP + ADP</text>
        <dbReference type="Rhea" id="RHEA:25094"/>
        <dbReference type="ChEBI" id="CHEBI:30616"/>
        <dbReference type="ChEBI" id="CHEBI:57566"/>
        <dbReference type="ChEBI" id="CHEBI:58593"/>
        <dbReference type="ChEBI" id="CHEBI:456216"/>
        <dbReference type="EC" id="2.7.4.25"/>
    </reaction>
</comment>
<dbReference type="PANTHER" id="PTHR21299:SF2">
    <property type="entry name" value="CYTIDYLATE KINASE"/>
    <property type="match status" value="1"/>
</dbReference>
<dbReference type="InterPro" id="IPR027417">
    <property type="entry name" value="P-loop_NTPase"/>
</dbReference>
<dbReference type="Pfam" id="PF02224">
    <property type="entry name" value="Cytidylate_kin"/>
    <property type="match status" value="1"/>
</dbReference>
<evidence type="ECO:0000256" key="8">
    <source>
        <dbReference type="ARBA" id="ARBA00047615"/>
    </source>
</evidence>
<dbReference type="FunFam" id="3.40.50.300:FF:000262">
    <property type="entry name" value="Cytidylate kinase"/>
    <property type="match status" value="1"/>
</dbReference>
<proteinExistence type="inferred from homology"/>
<dbReference type="GO" id="GO:0005829">
    <property type="term" value="C:cytosol"/>
    <property type="evidence" value="ECO:0007669"/>
    <property type="project" value="TreeGrafter"/>
</dbReference>
<dbReference type="EC" id="2.7.4.25" evidence="10"/>
<accession>A0A317QB94</accession>
<dbReference type="HAMAP" id="MF_00238">
    <property type="entry name" value="Cytidyl_kinase_type1"/>
    <property type="match status" value="1"/>
</dbReference>
<evidence type="ECO:0000256" key="7">
    <source>
        <dbReference type="ARBA" id="ARBA00022840"/>
    </source>
</evidence>
<dbReference type="OrthoDB" id="9807434at2"/>
<evidence type="ECO:0000256" key="3">
    <source>
        <dbReference type="ARBA" id="ARBA00022490"/>
    </source>
</evidence>
<comment type="caution">
    <text evidence="12">The sequence shown here is derived from an EMBL/GenBank/DDBJ whole genome shotgun (WGS) entry which is preliminary data.</text>
</comment>
<evidence type="ECO:0000256" key="4">
    <source>
        <dbReference type="ARBA" id="ARBA00022679"/>
    </source>
</evidence>
<dbReference type="GO" id="GO:0005524">
    <property type="term" value="F:ATP binding"/>
    <property type="evidence" value="ECO:0007669"/>
    <property type="project" value="UniProtKB-UniRule"/>
</dbReference>
<sequence>MTKQIPVITIDGPSGAGKGTVSRILADKLGWHLLDSGAIYRVLALAALHHGFAADDEASLVALAGALDVKFDVEEDPDLTHIILEGEDVTMTIRNEEVGNMASKIAALPRVREALLRRQRAFKELPGLVADGRDMGTVVFTDAAAKVFLTASPEERAQRRYQQLLDKGFTAKIDQLITEIRERDARDTNRSVAPLRAAEGSLQIDSTDLSIDEVVDNILEFAYSKLSHSE</sequence>
<dbReference type="PANTHER" id="PTHR21299">
    <property type="entry name" value="CYTIDYLATE KINASE/PANTOATE-BETA-ALANINE LIGASE"/>
    <property type="match status" value="1"/>
</dbReference>
<keyword evidence="7 10" id="KW-0067">ATP-binding</keyword>
<comment type="subcellular location">
    <subcellularLocation>
        <location evidence="1 10">Cytoplasm</location>
    </subcellularLocation>
</comment>
<dbReference type="SUPFAM" id="SSF52540">
    <property type="entry name" value="P-loop containing nucleoside triphosphate hydrolases"/>
    <property type="match status" value="1"/>
</dbReference>
<evidence type="ECO:0000256" key="5">
    <source>
        <dbReference type="ARBA" id="ARBA00022741"/>
    </source>
</evidence>
<evidence type="ECO:0000256" key="1">
    <source>
        <dbReference type="ARBA" id="ARBA00004496"/>
    </source>
</evidence>
<dbReference type="NCBIfam" id="TIGR00017">
    <property type="entry name" value="cmk"/>
    <property type="match status" value="1"/>
</dbReference>
<gene>
    <name evidence="10" type="primary">cmk</name>
    <name evidence="12" type="ORF">DET45_10245</name>
</gene>
<dbReference type="Gene3D" id="3.40.50.300">
    <property type="entry name" value="P-loop containing nucleotide triphosphate hydrolases"/>
    <property type="match status" value="1"/>
</dbReference>
<evidence type="ECO:0000256" key="2">
    <source>
        <dbReference type="ARBA" id="ARBA00009427"/>
    </source>
</evidence>
<feature type="domain" description="Cytidylate kinase" evidence="11">
    <location>
        <begin position="8"/>
        <end position="221"/>
    </location>
</feature>
<evidence type="ECO:0000256" key="9">
    <source>
        <dbReference type="ARBA" id="ARBA00048478"/>
    </source>
</evidence>
<reference evidence="12 13" key="1">
    <citation type="submission" date="2018-05" db="EMBL/GenBank/DDBJ databases">
        <title>Freshwater and sediment microbial communities from various areas in North America, analyzing microbe dynamics in response to fracking.</title>
        <authorList>
            <person name="Lamendella R."/>
        </authorList>
    </citation>
    <scope>NUCLEOTIDE SEQUENCE [LARGE SCALE GENOMIC DNA]</scope>
    <source>
        <strain evidence="12 13">125B1</strain>
    </source>
</reference>
<evidence type="ECO:0000313" key="12">
    <source>
        <dbReference type="EMBL" id="PWW15047.1"/>
    </source>
</evidence>
<organism evidence="12 13">
    <name type="scientific">Pseudidiomarina maritima</name>
    <dbReference type="NCBI Taxonomy" id="519453"/>
    <lineage>
        <taxon>Bacteria</taxon>
        <taxon>Pseudomonadati</taxon>
        <taxon>Pseudomonadota</taxon>
        <taxon>Gammaproteobacteria</taxon>
        <taxon>Alteromonadales</taxon>
        <taxon>Idiomarinaceae</taxon>
        <taxon>Pseudidiomarina</taxon>
    </lineage>
</organism>
<evidence type="ECO:0000313" key="13">
    <source>
        <dbReference type="Proteomes" id="UP000246964"/>
    </source>
</evidence>
<dbReference type="GO" id="GO:0015949">
    <property type="term" value="P:nucleobase-containing small molecule interconversion"/>
    <property type="evidence" value="ECO:0007669"/>
    <property type="project" value="TreeGrafter"/>
</dbReference>
<dbReference type="RefSeq" id="WP_110074998.1">
    <property type="nucleotide sequence ID" value="NZ_QGTT01000002.1"/>
</dbReference>
<dbReference type="GO" id="GO:0036430">
    <property type="term" value="F:CMP kinase activity"/>
    <property type="evidence" value="ECO:0007669"/>
    <property type="project" value="RHEA"/>
</dbReference>
<dbReference type="InterPro" id="IPR011994">
    <property type="entry name" value="Cytidylate_kinase_dom"/>
</dbReference>
<name>A0A317QB94_9GAMM</name>
<feature type="binding site" evidence="10">
    <location>
        <begin position="12"/>
        <end position="20"/>
    </location>
    <ligand>
        <name>ATP</name>
        <dbReference type="ChEBI" id="CHEBI:30616"/>
    </ligand>
</feature>
<evidence type="ECO:0000256" key="10">
    <source>
        <dbReference type="HAMAP-Rule" id="MF_00238"/>
    </source>
</evidence>
<evidence type="ECO:0000256" key="6">
    <source>
        <dbReference type="ARBA" id="ARBA00022777"/>
    </source>
</evidence>
<keyword evidence="13" id="KW-1185">Reference proteome</keyword>
<dbReference type="CDD" id="cd02020">
    <property type="entry name" value="CMPK"/>
    <property type="match status" value="1"/>
</dbReference>
<dbReference type="GO" id="GO:0036431">
    <property type="term" value="F:dCMP kinase activity"/>
    <property type="evidence" value="ECO:0007669"/>
    <property type="project" value="InterPro"/>
</dbReference>
<dbReference type="GO" id="GO:0006220">
    <property type="term" value="P:pyrimidine nucleotide metabolic process"/>
    <property type="evidence" value="ECO:0007669"/>
    <property type="project" value="UniProtKB-UniRule"/>
</dbReference>
<dbReference type="STRING" id="519453.SAMN04488070_0434"/>
<dbReference type="InterPro" id="IPR003136">
    <property type="entry name" value="Cytidylate_kin"/>
</dbReference>
<keyword evidence="5 10" id="KW-0547">Nucleotide-binding</keyword>
<evidence type="ECO:0000259" key="11">
    <source>
        <dbReference type="Pfam" id="PF02224"/>
    </source>
</evidence>
<keyword evidence="6 10" id="KW-0418">Kinase</keyword>
<keyword evidence="3 10" id="KW-0963">Cytoplasm</keyword>